<dbReference type="EMBL" id="BJYU01000079">
    <property type="protein sequence ID" value="GEO16886.1"/>
    <property type="molecule type" value="Genomic_DNA"/>
</dbReference>
<organism evidence="2 3">
    <name type="scientific">Microvirga aerophila</name>
    <dbReference type="NCBI Taxonomy" id="670291"/>
    <lineage>
        <taxon>Bacteria</taxon>
        <taxon>Pseudomonadati</taxon>
        <taxon>Pseudomonadota</taxon>
        <taxon>Alphaproteobacteria</taxon>
        <taxon>Hyphomicrobiales</taxon>
        <taxon>Methylobacteriaceae</taxon>
        <taxon>Microvirga</taxon>
    </lineage>
</organism>
<protein>
    <submittedName>
        <fullName evidence="2">Uncharacterized protein</fullName>
    </submittedName>
</protein>
<evidence type="ECO:0000313" key="3">
    <source>
        <dbReference type="Proteomes" id="UP000321085"/>
    </source>
</evidence>
<accession>A0A512BY55</accession>
<dbReference type="Proteomes" id="UP000321085">
    <property type="component" value="Unassembled WGS sequence"/>
</dbReference>
<feature type="region of interest" description="Disordered" evidence="1">
    <location>
        <begin position="1"/>
        <end position="26"/>
    </location>
</feature>
<sequence length="98" mass="11245">MLSRYDGNATLNLQSGPELGHVEEPPKATGSVWERHMLFIIQKFLWLSFHLEGMRLPGQGTHILEGAGAIRRTMLMGQGVWTEAYWARNQQYWKGGRF</sequence>
<comment type="caution">
    <text evidence="2">The sequence shown here is derived from an EMBL/GenBank/DDBJ whole genome shotgun (WGS) entry which is preliminary data.</text>
</comment>
<evidence type="ECO:0000256" key="1">
    <source>
        <dbReference type="SAM" id="MobiDB-lite"/>
    </source>
</evidence>
<name>A0A512BY55_9HYPH</name>
<keyword evidence="3" id="KW-1185">Reference proteome</keyword>
<gene>
    <name evidence="2" type="ORF">MAE02_45820</name>
</gene>
<evidence type="ECO:0000313" key="2">
    <source>
        <dbReference type="EMBL" id="GEO16886.1"/>
    </source>
</evidence>
<proteinExistence type="predicted"/>
<reference evidence="2 3" key="1">
    <citation type="submission" date="2019-07" db="EMBL/GenBank/DDBJ databases">
        <title>Whole genome shotgun sequence of Microvirga aerophila NBRC 106136.</title>
        <authorList>
            <person name="Hosoyama A."/>
            <person name="Uohara A."/>
            <person name="Ohji S."/>
            <person name="Ichikawa N."/>
        </authorList>
    </citation>
    <scope>NUCLEOTIDE SEQUENCE [LARGE SCALE GENOMIC DNA]</scope>
    <source>
        <strain evidence="2 3">NBRC 106136</strain>
    </source>
</reference>
<dbReference type="AlphaFoldDB" id="A0A512BY55"/>